<accession>S8D2J7</accession>
<protein>
    <submittedName>
        <fullName evidence="1">Uncharacterized protein</fullName>
    </submittedName>
</protein>
<evidence type="ECO:0000313" key="1">
    <source>
        <dbReference type="EMBL" id="EPS73630.1"/>
    </source>
</evidence>
<proteinExistence type="predicted"/>
<sequence length="63" mass="6747">MIAGGISPAGGSIGEIESAIQAELKEKLARMYESKDPPNAIFVVQVQDTLWLMKNPTGFGLIN</sequence>
<comment type="caution">
    <text evidence="1">The sequence shown here is derived from an EMBL/GenBank/DDBJ whole genome shotgun (WGS) entry which is preliminary data.</text>
</comment>
<name>S8D2J7_9LAMI</name>
<dbReference type="EMBL" id="AUSU01000369">
    <property type="protein sequence ID" value="EPS73630.1"/>
    <property type="molecule type" value="Genomic_DNA"/>
</dbReference>
<reference evidence="1 2" key="1">
    <citation type="journal article" date="2013" name="BMC Genomics">
        <title>The miniature genome of a carnivorous plant Genlisea aurea contains a low number of genes and short non-coding sequences.</title>
        <authorList>
            <person name="Leushkin E.V."/>
            <person name="Sutormin R.A."/>
            <person name="Nabieva E.R."/>
            <person name="Penin A.A."/>
            <person name="Kondrashov A.S."/>
            <person name="Logacheva M.D."/>
        </authorList>
    </citation>
    <scope>NUCLEOTIDE SEQUENCE [LARGE SCALE GENOMIC DNA]</scope>
</reference>
<gene>
    <name evidence="1" type="ORF">M569_01126</name>
</gene>
<keyword evidence="2" id="KW-1185">Reference proteome</keyword>
<dbReference type="AlphaFoldDB" id="S8D2J7"/>
<dbReference type="Proteomes" id="UP000015453">
    <property type="component" value="Unassembled WGS sequence"/>
</dbReference>
<evidence type="ECO:0000313" key="2">
    <source>
        <dbReference type="Proteomes" id="UP000015453"/>
    </source>
</evidence>
<organism evidence="1 2">
    <name type="scientific">Genlisea aurea</name>
    <dbReference type="NCBI Taxonomy" id="192259"/>
    <lineage>
        <taxon>Eukaryota</taxon>
        <taxon>Viridiplantae</taxon>
        <taxon>Streptophyta</taxon>
        <taxon>Embryophyta</taxon>
        <taxon>Tracheophyta</taxon>
        <taxon>Spermatophyta</taxon>
        <taxon>Magnoliopsida</taxon>
        <taxon>eudicotyledons</taxon>
        <taxon>Gunneridae</taxon>
        <taxon>Pentapetalae</taxon>
        <taxon>asterids</taxon>
        <taxon>lamiids</taxon>
        <taxon>Lamiales</taxon>
        <taxon>Lentibulariaceae</taxon>
        <taxon>Genlisea</taxon>
    </lineage>
</organism>